<feature type="compositionally biased region" description="Basic and acidic residues" evidence="1">
    <location>
        <begin position="57"/>
        <end position="72"/>
    </location>
</feature>
<dbReference type="Proteomes" id="UP001529510">
    <property type="component" value="Unassembled WGS sequence"/>
</dbReference>
<organism evidence="2 3">
    <name type="scientific">Cirrhinus mrigala</name>
    <name type="common">Mrigala</name>
    <dbReference type="NCBI Taxonomy" id="683832"/>
    <lineage>
        <taxon>Eukaryota</taxon>
        <taxon>Metazoa</taxon>
        <taxon>Chordata</taxon>
        <taxon>Craniata</taxon>
        <taxon>Vertebrata</taxon>
        <taxon>Euteleostomi</taxon>
        <taxon>Actinopterygii</taxon>
        <taxon>Neopterygii</taxon>
        <taxon>Teleostei</taxon>
        <taxon>Ostariophysi</taxon>
        <taxon>Cypriniformes</taxon>
        <taxon>Cyprinidae</taxon>
        <taxon>Labeoninae</taxon>
        <taxon>Labeonini</taxon>
        <taxon>Cirrhinus</taxon>
    </lineage>
</organism>
<sequence length="72" mass="8543">TPEERGIRKMNRGNSVSKRERMESYDLPFGMDFLRRHRIFQYLPISPTFAGYHCHNRREDDMPTKPELGESG</sequence>
<feature type="non-terminal residue" evidence="2">
    <location>
        <position position="72"/>
    </location>
</feature>
<reference evidence="2 3" key="1">
    <citation type="submission" date="2024-05" db="EMBL/GenBank/DDBJ databases">
        <title>Genome sequencing and assembly of Indian major carp, Cirrhinus mrigala (Hamilton, 1822).</title>
        <authorList>
            <person name="Mohindra V."/>
            <person name="Chowdhury L.M."/>
            <person name="Lal K."/>
            <person name="Jena J.K."/>
        </authorList>
    </citation>
    <scope>NUCLEOTIDE SEQUENCE [LARGE SCALE GENOMIC DNA]</scope>
    <source>
        <strain evidence="2">CM1030</strain>
        <tissue evidence="2">Blood</tissue>
    </source>
</reference>
<evidence type="ECO:0000256" key="1">
    <source>
        <dbReference type="SAM" id="MobiDB-lite"/>
    </source>
</evidence>
<gene>
    <name evidence="2" type="ORF">M9458_018329</name>
</gene>
<feature type="non-terminal residue" evidence="2">
    <location>
        <position position="1"/>
    </location>
</feature>
<accession>A0ABD0QKJ4</accession>
<keyword evidence="3" id="KW-1185">Reference proteome</keyword>
<evidence type="ECO:0000313" key="3">
    <source>
        <dbReference type="Proteomes" id="UP001529510"/>
    </source>
</evidence>
<comment type="caution">
    <text evidence="2">The sequence shown here is derived from an EMBL/GenBank/DDBJ whole genome shotgun (WGS) entry which is preliminary data.</text>
</comment>
<name>A0ABD0QKJ4_CIRMR</name>
<dbReference type="AlphaFoldDB" id="A0ABD0QKJ4"/>
<proteinExistence type="predicted"/>
<protein>
    <submittedName>
        <fullName evidence="2">Uncharacterized protein</fullName>
    </submittedName>
</protein>
<feature type="region of interest" description="Disordered" evidence="1">
    <location>
        <begin position="53"/>
        <end position="72"/>
    </location>
</feature>
<dbReference type="EMBL" id="JAMKFB020000008">
    <property type="protein sequence ID" value="KAL0186659.1"/>
    <property type="molecule type" value="Genomic_DNA"/>
</dbReference>
<evidence type="ECO:0000313" key="2">
    <source>
        <dbReference type="EMBL" id="KAL0186659.1"/>
    </source>
</evidence>